<evidence type="ECO:0000256" key="1">
    <source>
        <dbReference type="SAM" id="MobiDB-lite"/>
    </source>
</evidence>
<protein>
    <submittedName>
        <fullName evidence="2">Uncharacterized protein</fullName>
    </submittedName>
</protein>
<gene>
    <name evidence="2" type="ORF">Taro_025401</name>
</gene>
<feature type="region of interest" description="Disordered" evidence="1">
    <location>
        <begin position="20"/>
        <end position="73"/>
    </location>
</feature>
<sequence>MEISKICLAAEVATHRAVATWSRRPTLSRSRRDDPSHRNWTEGGSGPTPPRTTPKMGKQPHKGERIMLNMLES</sequence>
<accession>A0A843VGG0</accession>
<keyword evidence="3" id="KW-1185">Reference proteome</keyword>
<proteinExistence type="predicted"/>
<evidence type="ECO:0000313" key="2">
    <source>
        <dbReference type="EMBL" id="MQL92770.1"/>
    </source>
</evidence>
<evidence type="ECO:0000313" key="3">
    <source>
        <dbReference type="Proteomes" id="UP000652761"/>
    </source>
</evidence>
<reference evidence="2" key="1">
    <citation type="submission" date="2017-07" db="EMBL/GenBank/DDBJ databases">
        <title>Taro Niue Genome Assembly and Annotation.</title>
        <authorList>
            <person name="Atibalentja N."/>
            <person name="Keating K."/>
            <person name="Fields C.J."/>
        </authorList>
    </citation>
    <scope>NUCLEOTIDE SEQUENCE</scope>
    <source>
        <strain evidence="2">Niue_2</strain>
        <tissue evidence="2">Leaf</tissue>
    </source>
</reference>
<dbReference type="EMBL" id="NMUH01001484">
    <property type="protein sequence ID" value="MQL92770.1"/>
    <property type="molecule type" value="Genomic_DNA"/>
</dbReference>
<name>A0A843VGG0_COLES</name>
<feature type="compositionally biased region" description="Basic and acidic residues" evidence="1">
    <location>
        <begin position="30"/>
        <end position="40"/>
    </location>
</feature>
<organism evidence="2 3">
    <name type="scientific">Colocasia esculenta</name>
    <name type="common">Wild taro</name>
    <name type="synonym">Arum esculentum</name>
    <dbReference type="NCBI Taxonomy" id="4460"/>
    <lineage>
        <taxon>Eukaryota</taxon>
        <taxon>Viridiplantae</taxon>
        <taxon>Streptophyta</taxon>
        <taxon>Embryophyta</taxon>
        <taxon>Tracheophyta</taxon>
        <taxon>Spermatophyta</taxon>
        <taxon>Magnoliopsida</taxon>
        <taxon>Liliopsida</taxon>
        <taxon>Araceae</taxon>
        <taxon>Aroideae</taxon>
        <taxon>Colocasieae</taxon>
        <taxon>Colocasia</taxon>
    </lineage>
</organism>
<dbReference type="Proteomes" id="UP000652761">
    <property type="component" value="Unassembled WGS sequence"/>
</dbReference>
<dbReference type="AlphaFoldDB" id="A0A843VGG0"/>
<comment type="caution">
    <text evidence="2">The sequence shown here is derived from an EMBL/GenBank/DDBJ whole genome shotgun (WGS) entry which is preliminary data.</text>
</comment>